<dbReference type="InterPro" id="IPR015424">
    <property type="entry name" value="PyrdxlP-dep_Trfase"/>
</dbReference>
<proteinExistence type="inferred from homology"/>
<evidence type="ECO:0000256" key="5">
    <source>
        <dbReference type="ARBA" id="ARBA00022898"/>
    </source>
</evidence>
<gene>
    <name evidence="8" type="ORF">IPN91_06350</name>
</gene>
<dbReference type="Proteomes" id="UP000709959">
    <property type="component" value="Unassembled WGS sequence"/>
</dbReference>
<dbReference type="PANTHER" id="PTHR11751:SF29">
    <property type="entry name" value="ALANINE TRANSAMINASE"/>
    <property type="match status" value="1"/>
</dbReference>
<dbReference type="InterPro" id="IPR015421">
    <property type="entry name" value="PyrdxlP-dep_Trfase_major"/>
</dbReference>
<dbReference type="InterPro" id="IPR015422">
    <property type="entry name" value="PyrdxlP-dep_Trfase_small"/>
</dbReference>
<evidence type="ECO:0000256" key="6">
    <source>
        <dbReference type="ARBA" id="ARBA00025785"/>
    </source>
</evidence>
<dbReference type="AlphaFoldDB" id="A0A936F170"/>
<evidence type="ECO:0000256" key="3">
    <source>
        <dbReference type="ARBA" id="ARBA00022576"/>
    </source>
</evidence>
<evidence type="ECO:0000256" key="4">
    <source>
        <dbReference type="ARBA" id="ARBA00022679"/>
    </source>
</evidence>
<dbReference type="SUPFAM" id="SSF53383">
    <property type="entry name" value="PLP-dependent transferases"/>
    <property type="match status" value="1"/>
</dbReference>
<dbReference type="InterPro" id="IPR045088">
    <property type="entry name" value="ALAT1/2-like"/>
</dbReference>
<accession>A0A936F170</accession>
<dbReference type="Pfam" id="PF00155">
    <property type="entry name" value="Aminotran_1_2"/>
    <property type="match status" value="1"/>
</dbReference>
<dbReference type="Gene3D" id="1.10.287.1970">
    <property type="match status" value="1"/>
</dbReference>
<reference evidence="8 9" key="1">
    <citation type="submission" date="2020-10" db="EMBL/GenBank/DDBJ databases">
        <title>Connecting structure to function with the recovery of over 1000 high-quality activated sludge metagenome-assembled genomes encoding full-length rRNA genes using long-read sequencing.</title>
        <authorList>
            <person name="Singleton C.M."/>
            <person name="Petriglieri F."/>
            <person name="Kristensen J.M."/>
            <person name="Kirkegaard R.H."/>
            <person name="Michaelsen T.Y."/>
            <person name="Andersen M.H."/>
            <person name="Karst S.M."/>
            <person name="Dueholm M.S."/>
            <person name="Nielsen P.H."/>
            <person name="Albertsen M."/>
        </authorList>
    </citation>
    <scope>NUCLEOTIDE SEQUENCE [LARGE SCALE GENOMIC DNA]</scope>
    <source>
        <strain evidence="8">OdNE_18-Q3-R46-58_MAXAC.008</strain>
    </source>
</reference>
<organism evidence="8 9">
    <name type="scientific">Candidatus Geothrix odensensis</name>
    <dbReference type="NCBI Taxonomy" id="2954440"/>
    <lineage>
        <taxon>Bacteria</taxon>
        <taxon>Pseudomonadati</taxon>
        <taxon>Acidobacteriota</taxon>
        <taxon>Holophagae</taxon>
        <taxon>Holophagales</taxon>
        <taxon>Holophagaceae</taxon>
        <taxon>Geothrix</taxon>
    </lineage>
</organism>
<dbReference type="FunFam" id="3.40.640.10:FF:000012">
    <property type="entry name" value="alanine aminotransferase 2"/>
    <property type="match status" value="1"/>
</dbReference>
<dbReference type="FunFam" id="3.90.1150.10:FF:000140">
    <property type="entry name" value="alanine aminotransferase 1"/>
    <property type="match status" value="1"/>
</dbReference>
<protein>
    <submittedName>
        <fullName evidence="8">Aminotransferase class I/II-fold pyridoxal phosphate-dependent enzyme</fullName>
    </submittedName>
</protein>
<keyword evidence="3 8" id="KW-0032">Aminotransferase</keyword>
<dbReference type="EMBL" id="JADKCH010000004">
    <property type="protein sequence ID" value="MBK8572262.1"/>
    <property type="molecule type" value="Genomic_DNA"/>
</dbReference>
<dbReference type="GO" id="GO:0030170">
    <property type="term" value="F:pyridoxal phosphate binding"/>
    <property type="evidence" value="ECO:0007669"/>
    <property type="project" value="InterPro"/>
</dbReference>
<comment type="cofactor">
    <cofactor evidence="1">
        <name>pyridoxal 5'-phosphate</name>
        <dbReference type="ChEBI" id="CHEBI:597326"/>
    </cofactor>
</comment>
<dbReference type="GO" id="GO:0008483">
    <property type="term" value="F:transaminase activity"/>
    <property type="evidence" value="ECO:0007669"/>
    <property type="project" value="UniProtKB-KW"/>
</dbReference>
<name>A0A936F170_9BACT</name>
<comment type="subunit">
    <text evidence="2">Homodimer.</text>
</comment>
<feature type="domain" description="Aminotransferase class I/classII large" evidence="7">
    <location>
        <begin position="79"/>
        <end position="443"/>
    </location>
</feature>
<evidence type="ECO:0000256" key="2">
    <source>
        <dbReference type="ARBA" id="ARBA00011738"/>
    </source>
</evidence>
<dbReference type="PANTHER" id="PTHR11751">
    <property type="entry name" value="ALANINE AMINOTRANSFERASE"/>
    <property type="match status" value="1"/>
</dbReference>
<evidence type="ECO:0000256" key="1">
    <source>
        <dbReference type="ARBA" id="ARBA00001933"/>
    </source>
</evidence>
<evidence type="ECO:0000259" key="7">
    <source>
        <dbReference type="Pfam" id="PF00155"/>
    </source>
</evidence>
<dbReference type="FunFam" id="1.10.287.1970:FF:000001">
    <property type="entry name" value="Alanine aminotransferase 2"/>
    <property type="match status" value="1"/>
</dbReference>
<comment type="similarity">
    <text evidence="6">Belongs to the class-I pyridoxal-phosphate-dependent aminotransferase family. Alanine aminotransferase subfamily.</text>
</comment>
<dbReference type="Gene3D" id="3.90.1150.10">
    <property type="entry name" value="Aspartate Aminotransferase, domain 1"/>
    <property type="match status" value="1"/>
</dbReference>
<dbReference type="CDD" id="cd00609">
    <property type="entry name" value="AAT_like"/>
    <property type="match status" value="1"/>
</dbReference>
<dbReference type="Gene3D" id="3.40.640.10">
    <property type="entry name" value="Type I PLP-dependent aspartate aminotransferase-like (Major domain)"/>
    <property type="match status" value="1"/>
</dbReference>
<comment type="caution">
    <text evidence="8">The sequence shown here is derived from an EMBL/GenBank/DDBJ whole genome shotgun (WGS) entry which is preliminary data.</text>
</comment>
<sequence>MTIRLSDLGKAVLDTEYAVRGPIVARAAELEKQGREIIYCNIGNPQSLGQKPLTWNRQILALCEYPALMDLPPGAFPADVLETAKAILAGTKHGLGAYTESRGVRFIREAVAEFILERDHIGVDPDAIFLTDGASKGVQTILRLLIGKPTDGIMVPIPQYPLYSATITLYEGRMVPYFLDEANGWKLSRPMLEASLAKAKGEGTAVKAICVINPGNPTGAVLDEANIAMIIDFAEAHGLSILADEVYQENIYLPGDEFVSFAKVLHQVDAKGVSLFSFHSCSKGYLGECGVRGGYFEYRNVPDDVAAQILKLQSVSLCSNLAGQVATYAMVRPPRPGMPSHAQFAAEKGGILDSLKQRAILLAEGLNHIEGITCNVIAGAMYAFPAITLPAGRTDFDYAMALLEQTGICVVPGSGFGQAEGTAHFRTTILPPTEKIQKVVDALGVFHRNFR</sequence>
<evidence type="ECO:0000313" key="9">
    <source>
        <dbReference type="Proteomes" id="UP000709959"/>
    </source>
</evidence>
<keyword evidence="4" id="KW-0808">Transferase</keyword>
<keyword evidence="5" id="KW-0663">Pyridoxal phosphate</keyword>
<dbReference type="InterPro" id="IPR004839">
    <property type="entry name" value="Aminotransferase_I/II_large"/>
</dbReference>
<evidence type="ECO:0000313" key="8">
    <source>
        <dbReference type="EMBL" id="MBK8572262.1"/>
    </source>
</evidence>